<evidence type="ECO:0000313" key="3">
    <source>
        <dbReference type="Proteomes" id="UP000601361"/>
    </source>
</evidence>
<proteinExistence type="predicted"/>
<gene>
    <name evidence="2" type="ORF">GCM10011378_30130</name>
</gene>
<dbReference type="PROSITE" id="PS51257">
    <property type="entry name" value="PROKAR_LIPOPROTEIN"/>
    <property type="match status" value="1"/>
</dbReference>
<reference evidence="3" key="1">
    <citation type="journal article" date="2019" name="Int. J. Syst. Evol. Microbiol.">
        <title>The Global Catalogue of Microorganisms (GCM) 10K type strain sequencing project: providing services to taxonomists for standard genome sequencing and annotation.</title>
        <authorList>
            <consortium name="The Broad Institute Genomics Platform"/>
            <consortium name="The Broad Institute Genome Sequencing Center for Infectious Disease"/>
            <person name="Wu L."/>
            <person name="Ma J."/>
        </authorList>
    </citation>
    <scope>NUCLEOTIDE SEQUENCE [LARGE SCALE GENOMIC DNA]</scope>
    <source>
        <strain evidence="3">CGMCC 1.12990</strain>
    </source>
</reference>
<organism evidence="2 3">
    <name type="scientific">Hymenobacter glacieicola</name>
    <dbReference type="NCBI Taxonomy" id="1562124"/>
    <lineage>
        <taxon>Bacteria</taxon>
        <taxon>Pseudomonadati</taxon>
        <taxon>Bacteroidota</taxon>
        <taxon>Cytophagia</taxon>
        <taxon>Cytophagales</taxon>
        <taxon>Hymenobacteraceae</taxon>
        <taxon>Hymenobacter</taxon>
    </lineage>
</organism>
<keyword evidence="3" id="KW-1185">Reference proteome</keyword>
<evidence type="ECO:0000256" key="1">
    <source>
        <dbReference type="SAM" id="SignalP"/>
    </source>
</evidence>
<dbReference type="EMBL" id="BMGS01000008">
    <property type="protein sequence ID" value="GGG51866.1"/>
    <property type="molecule type" value="Genomic_DNA"/>
</dbReference>
<keyword evidence="1" id="KW-0732">Signal</keyword>
<protein>
    <recommendedName>
        <fullName evidence="4">SusD/RagB family nutrient-binding outer membrane lipoprotein</fullName>
    </recommendedName>
</protein>
<comment type="caution">
    <text evidence="2">The sequence shown here is derived from an EMBL/GenBank/DDBJ whole genome shotgun (WGS) entry which is preliminary data.</text>
</comment>
<dbReference type="Proteomes" id="UP000601361">
    <property type="component" value="Unassembled WGS sequence"/>
</dbReference>
<sequence length="484" mass="53104">MRIPRFTKYLAVVATLGLATACDDFLDINQDPNSILTPPTNNLLVAAETNLGFLMGSDLHRYTSLFAQQFAGQGGLVQPVDYDRYIITATDMNNLWRTSIYANAQADMKKLIEQTQSSSPKYAGISKIMQAFLFAVTTDAFGDIPYSQALQFEAQLQPTYDKSEDVYKGLITLIDDGVADLDKQSVLTPGADDLLYNGDLTKWKKLANALKLRLYVHYYPKFAATATSNINTLLSSGAPLMTSVSDNFQLNFQALANRTNPIDQFEPRRPNQFFPSATLVNLMNGKSDPRRTTYFTESPAGQYTGVVNGTGTTISTSFSRMHTYLRGTRTGTGVQDYAGDAPIRMLTFAEQNLILAEHFQRTGNVAQATRYLTDGVRASLTMAAIPAAAADAYVATLPAQIASQGLLRTIIEEKFVANFGVAVEPWSDWRRTKFPALTPSVGATLPAIPRVLPYADLERVTNPNTPARSSSDLTMPQVFWDPGA</sequence>
<dbReference type="InterPro" id="IPR011990">
    <property type="entry name" value="TPR-like_helical_dom_sf"/>
</dbReference>
<evidence type="ECO:0008006" key="4">
    <source>
        <dbReference type="Google" id="ProtNLM"/>
    </source>
</evidence>
<dbReference type="SUPFAM" id="SSF48452">
    <property type="entry name" value="TPR-like"/>
    <property type="match status" value="1"/>
</dbReference>
<feature type="chain" id="PRO_5045196950" description="SusD/RagB family nutrient-binding outer membrane lipoprotein" evidence="1">
    <location>
        <begin position="22"/>
        <end position="484"/>
    </location>
</feature>
<dbReference type="RefSeq" id="WP_188558694.1">
    <property type="nucleotide sequence ID" value="NZ_BMGS01000008.1"/>
</dbReference>
<dbReference type="Gene3D" id="1.25.40.390">
    <property type="match status" value="1"/>
</dbReference>
<evidence type="ECO:0000313" key="2">
    <source>
        <dbReference type="EMBL" id="GGG51866.1"/>
    </source>
</evidence>
<feature type="signal peptide" evidence="1">
    <location>
        <begin position="1"/>
        <end position="21"/>
    </location>
</feature>
<dbReference type="InterPro" id="IPR041662">
    <property type="entry name" value="SusD-like_2"/>
</dbReference>
<accession>A0ABQ1WZ34</accession>
<dbReference type="Pfam" id="PF12771">
    <property type="entry name" value="SusD-like_2"/>
    <property type="match status" value="1"/>
</dbReference>
<name>A0ABQ1WZ34_9BACT</name>